<dbReference type="InterPro" id="IPR001107">
    <property type="entry name" value="Band_7"/>
</dbReference>
<keyword evidence="3" id="KW-0812">Transmembrane</keyword>
<keyword evidence="9" id="KW-1185">Reference proteome</keyword>
<dbReference type="PANTHER" id="PTHR42911">
    <property type="entry name" value="MODULATOR OF FTSH PROTEASE HFLC"/>
    <property type="match status" value="1"/>
</dbReference>
<organism evidence="8 9">
    <name type="scientific">Roseibium aestuarii</name>
    <dbReference type="NCBI Taxonomy" id="2600299"/>
    <lineage>
        <taxon>Bacteria</taxon>
        <taxon>Pseudomonadati</taxon>
        <taxon>Pseudomonadota</taxon>
        <taxon>Alphaproteobacteria</taxon>
        <taxon>Hyphomicrobiales</taxon>
        <taxon>Stappiaceae</taxon>
        <taxon>Roseibium</taxon>
    </lineage>
</organism>
<keyword evidence="5" id="KW-0472">Membrane</keyword>
<evidence type="ECO:0000256" key="2">
    <source>
        <dbReference type="ARBA" id="ARBA00007862"/>
    </source>
</evidence>
<dbReference type="PIRSF" id="PIRSF005651">
    <property type="entry name" value="HflC"/>
    <property type="match status" value="1"/>
</dbReference>
<proteinExistence type="inferred from homology"/>
<sequence>MRNGILLVLVGIVAFVLYLGAFIVNPTQQALVLTFGRIDKVVQEPGLNFKWPFVQNVVFLDKRILDLNMPTVEQNLANKKRVVVDAFARYRIANPVLFFQRVQTINAANRRLSTFLEAALRNELGRTSFEVLVRDDRAGVMDNIRRSVTTNAAELGIEVVDVKIRRADLPDANSQGIYARMQSERQQEATQIRAEGEEQARRIRSRADRDAAVLVAEARRDSEIARGEGDAQRNRIFAEAYNKDADFFGFYRSMQAYEKGLQQGDTSLVLSPDSAFFRYFNDPMGRQSAPATGSSAAPAAQ</sequence>
<gene>
    <name evidence="8" type="primary">hflC</name>
    <name evidence="8" type="ORF">ACFSC7_13450</name>
</gene>
<keyword evidence="8" id="KW-0378">Hydrolase</keyword>
<evidence type="ECO:0000256" key="5">
    <source>
        <dbReference type="ARBA" id="ARBA00023136"/>
    </source>
</evidence>
<dbReference type="InterPro" id="IPR036013">
    <property type="entry name" value="Band_7/SPFH_dom_sf"/>
</dbReference>
<protein>
    <recommendedName>
        <fullName evidence="6">Protein HflC</fullName>
    </recommendedName>
</protein>
<comment type="caution">
    <text evidence="8">The sequence shown here is derived from an EMBL/GenBank/DDBJ whole genome shotgun (WGS) entry which is preliminary data.</text>
</comment>
<dbReference type="CDD" id="cd03405">
    <property type="entry name" value="SPFH_HflC"/>
    <property type="match status" value="1"/>
</dbReference>
<name>A0ABW4JXK2_9HYPH</name>
<feature type="domain" description="Band 7" evidence="7">
    <location>
        <begin position="19"/>
        <end position="181"/>
    </location>
</feature>
<evidence type="ECO:0000313" key="9">
    <source>
        <dbReference type="Proteomes" id="UP001597327"/>
    </source>
</evidence>
<dbReference type="PANTHER" id="PTHR42911:SF1">
    <property type="entry name" value="MODULATOR OF FTSH PROTEASE HFLC"/>
    <property type="match status" value="1"/>
</dbReference>
<dbReference type="GO" id="GO:0008233">
    <property type="term" value="F:peptidase activity"/>
    <property type="evidence" value="ECO:0007669"/>
    <property type="project" value="UniProtKB-KW"/>
</dbReference>
<dbReference type="SUPFAM" id="SSF117892">
    <property type="entry name" value="Band 7/SPFH domain"/>
    <property type="match status" value="1"/>
</dbReference>
<evidence type="ECO:0000259" key="7">
    <source>
        <dbReference type="SMART" id="SM00244"/>
    </source>
</evidence>
<dbReference type="Proteomes" id="UP001597327">
    <property type="component" value="Unassembled WGS sequence"/>
</dbReference>
<dbReference type="Pfam" id="PF01145">
    <property type="entry name" value="Band_7"/>
    <property type="match status" value="1"/>
</dbReference>
<keyword evidence="8" id="KW-0645">Protease</keyword>
<accession>A0ABW4JXK2</accession>
<dbReference type="Gene3D" id="3.30.479.30">
    <property type="entry name" value="Band 7 domain"/>
    <property type="match status" value="1"/>
</dbReference>
<dbReference type="InterPro" id="IPR010200">
    <property type="entry name" value="HflC"/>
</dbReference>
<comment type="function">
    <text evidence="6">HflC and HflK could regulate a protease.</text>
</comment>
<comment type="subcellular location">
    <subcellularLocation>
        <location evidence="1">Membrane</location>
        <topology evidence="1">Single-pass membrane protein</topology>
    </subcellularLocation>
</comment>
<comment type="similarity">
    <text evidence="2 6">Belongs to the band 7/mec-2 family. HflC subfamily.</text>
</comment>
<evidence type="ECO:0000256" key="1">
    <source>
        <dbReference type="ARBA" id="ARBA00004167"/>
    </source>
</evidence>
<dbReference type="GO" id="GO:0006508">
    <property type="term" value="P:proteolysis"/>
    <property type="evidence" value="ECO:0007669"/>
    <property type="project" value="UniProtKB-KW"/>
</dbReference>
<evidence type="ECO:0000256" key="3">
    <source>
        <dbReference type="ARBA" id="ARBA00022692"/>
    </source>
</evidence>
<dbReference type="SMART" id="SM00244">
    <property type="entry name" value="PHB"/>
    <property type="match status" value="1"/>
</dbReference>
<keyword evidence="4" id="KW-1133">Transmembrane helix</keyword>
<evidence type="ECO:0000256" key="6">
    <source>
        <dbReference type="PIRNR" id="PIRNR005651"/>
    </source>
</evidence>
<evidence type="ECO:0000256" key="4">
    <source>
        <dbReference type="ARBA" id="ARBA00022989"/>
    </source>
</evidence>
<reference evidence="9" key="1">
    <citation type="journal article" date="2019" name="Int. J. Syst. Evol. Microbiol.">
        <title>The Global Catalogue of Microorganisms (GCM) 10K type strain sequencing project: providing services to taxonomists for standard genome sequencing and annotation.</title>
        <authorList>
            <consortium name="The Broad Institute Genomics Platform"/>
            <consortium name="The Broad Institute Genome Sequencing Center for Infectious Disease"/>
            <person name="Wu L."/>
            <person name="Ma J."/>
        </authorList>
    </citation>
    <scope>NUCLEOTIDE SEQUENCE [LARGE SCALE GENOMIC DNA]</scope>
    <source>
        <strain evidence="9">JCM 3369</strain>
    </source>
</reference>
<dbReference type="RefSeq" id="WP_149892612.1">
    <property type="nucleotide sequence ID" value="NZ_JBHUFA010000004.1"/>
</dbReference>
<dbReference type="EMBL" id="JBHUFA010000004">
    <property type="protein sequence ID" value="MFD1696527.1"/>
    <property type="molecule type" value="Genomic_DNA"/>
</dbReference>
<evidence type="ECO:0000313" key="8">
    <source>
        <dbReference type="EMBL" id="MFD1696527.1"/>
    </source>
</evidence>